<evidence type="ECO:0000313" key="3">
    <source>
        <dbReference type="EMBL" id="QYN53092.1"/>
    </source>
</evidence>
<dbReference type="Pfam" id="PF03217">
    <property type="entry name" value="SlpA"/>
    <property type="match status" value="1"/>
</dbReference>
<name>A0ABX8W6I4_9LACO</name>
<evidence type="ECO:0000313" key="4">
    <source>
        <dbReference type="Proteomes" id="UP000826550"/>
    </source>
</evidence>
<keyword evidence="1" id="KW-0732">Signal</keyword>
<proteinExistence type="predicted"/>
<accession>A0ABX8W6I4</accession>
<organism evidence="3 4">
    <name type="scientific">Lactobacillus panisapium</name>
    <dbReference type="NCBI Taxonomy" id="2012495"/>
    <lineage>
        <taxon>Bacteria</taxon>
        <taxon>Bacillati</taxon>
        <taxon>Bacillota</taxon>
        <taxon>Bacilli</taxon>
        <taxon>Lactobacillales</taxon>
        <taxon>Lactobacillaceae</taxon>
        <taxon>Lactobacillus</taxon>
    </lineage>
</organism>
<dbReference type="InterPro" id="IPR024968">
    <property type="entry name" value="SlpA_C_lactobacillus"/>
</dbReference>
<evidence type="ECO:0000256" key="1">
    <source>
        <dbReference type="SAM" id="SignalP"/>
    </source>
</evidence>
<evidence type="ECO:0000259" key="2">
    <source>
        <dbReference type="Pfam" id="PF03217"/>
    </source>
</evidence>
<dbReference type="Proteomes" id="UP000826550">
    <property type="component" value="Chromosome"/>
</dbReference>
<protein>
    <recommendedName>
        <fullName evidence="2">S-layer protein C-terminal domain-containing protein</fullName>
    </recommendedName>
</protein>
<keyword evidence="4" id="KW-1185">Reference proteome</keyword>
<dbReference type="EMBL" id="CP048268">
    <property type="protein sequence ID" value="QYN53092.1"/>
    <property type="molecule type" value="Genomic_DNA"/>
</dbReference>
<dbReference type="RefSeq" id="WP_220219892.1">
    <property type="nucleotide sequence ID" value="NZ_CP048268.1"/>
</dbReference>
<feature type="chain" id="PRO_5046680870" description="S-layer protein C-terminal domain-containing protein" evidence="1">
    <location>
        <begin position="29"/>
        <end position="208"/>
    </location>
</feature>
<reference evidence="3 4" key="1">
    <citation type="submission" date="2020-01" db="EMBL/GenBank/DDBJ databases">
        <title>Vast differences in strain-level diversity in the gut microbiota of two closely related honey bee species.</title>
        <authorList>
            <person name="Ellegaard K.M."/>
            <person name="Suenami S."/>
            <person name="Miyazaki R."/>
            <person name="Engel P."/>
        </authorList>
    </citation>
    <scope>NUCLEOTIDE SEQUENCE [LARGE SCALE GENOMIC DNA]</scope>
    <source>
        <strain evidence="3 4">ESL0416</strain>
    </source>
</reference>
<feature type="signal peptide" evidence="1">
    <location>
        <begin position="1"/>
        <end position="28"/>
    </location>
</feature>
<sequence length="208" mass="23260">MKFKKLMAAGVATLTLLATSANVVSAHAVGTVVLLNANMPAYNAKGKKIKKARPFAKGDLYKILGTKKIKGKKFYRLTKKKYIIAKDSKLIDDRTIPPERPAKEPWQSKHLVDTLPSLSDQVKKALSLQGEDRLEADKEIASQLGMLNKNGDIEIDQATFEKGIQKYTQSDDSAKNWIENPSQQSIKDHDQQMKDEANKFGDFINNKQ</sequence>
<feature type="domain" description="S-layer protein C-terminal" evidence="2">
    <location>
        <begin position="31"/>
        <end position="85"/>
    </location>
</feature>
<gene>
    <name evidence="3" type="ORF">GYM71_06510</name>
</gene>